<proteinExistence type="predicted"/>
<name>A0A5B7DM45_PORTR</name>
<gene>
    <name evidence="1" type="ORF">E2C01_015265</name>
</gene>
<sequence>MCERDKLLRQTSSWSSEAITDMSAASIIKLQMLAKFQGSDKTGGGFAWAGRDKESVKIVVVGDCLRSWRPLRGCHDNNCKSDEMSSRPPGLSVSRCRLGASACHRYRV</sequence>
<protein>
    <submittedName>
        <fullName evidence="1">Uncharacterized protein</fullName>
    </submittedName>
</protein>
<dbReference type="Proteomes" id="UP000324222">
    <property type="component" value="Unassembled WGS sequence"/>
</dbReference>
<keyword evidence="2" id="KW-1185">Reference proteome</keyword>
<reference evidence="1 2" key="1">
    <citation type="submission" date="2019-05" db="EMBL/GenBank/DDBJ databases">
        <title>Another draft genome of Portunus trituberculatus and its Hox gene families provides insights of decapod evolution.</title>
        <authorList>
            <person name="Jeong J.-H."/>
            <person name="Song I."/>
            <person name="Kim S."/>
            <person name="Choi T."/>
            <person name="Kim D."/>
            <person name="Ryu S."/>
            <person name="Kim W."/>
        </authorList>
    </citation>
    <scope>NUCLEOTIDE SEQUENCE [LARGE SCALE GENOMIC DNA]</scope>
    <source>
        <tissue evidence="1">Muscle</tissue>
    </source>
</reference>
<evidence type="ECO:0000313" key="2">
    <source>
        <dbReference type="Proteomes" id="UP000324222"/>
    </source>
</evidence>
<comment type="caution">
    <text evidence="1">The sequence shown here is derived from an EMBL/GenBank/DDBJ whole genome shotgun (WGS) entry which is preliminary data.</text>
</comment>
<dbReference type="EMBL" id="VSRR010001066">
    <property type="protein sequence ID" value="MPC22255.1"/>
    <property type="molecule type" value="Genomic_DNA"/>
</dbReference>
<dbReference type="AlphaFoldDB" id="A0A5B7DM45"/>
<evidence type="ECO:0000313" key="1">
    <source>
        <dbReference type="EMBL" id="MPC22255.1"/>
    </source>
</evidence>
<organism evidence="1 2">
    <name type="scientific">Portunus trituberculatus</name>
    <name type="common">Swimming crab</name>
    <name type="synonym">Neptunus trituberculatus</name>
    <dbReference type="NCBI Taxonomy" id="210409"/>
    <lineage>
        <taxon>Eukaryota</taxon>
        <taxon>Metazoa</taxon>
        <taxon>Ecdysozoa</taxon>
        <taxon>Arthropoda</taxon>
        <taxon>Crustacea</taxon>
        <taxon>Multicrustacea</taxon>
        <taxon>Malacostraca</taxon>
        <taxon>Eumalacostraca</taxon>
        <taxon>Eucarida</taxon>
        <taxon>Decapoda</taxon>
        <taxon>Pleocyemata</taxon>
        <taxon>Brachyura</taxon>
        <taxon>Eubrachyura</taxon>
        <taxon>Portunoidea</taxon>
        <taxon>Portunidae</taxon>
        <taxon>Portuninae</taxon>
        <taxon>Portunus</taxon>
    </lineage>
</organism>
<accession>A0A5B7DM45</accession>